<keyword evidence="3" id="KW-0687">Ribonucleoprotein</keyword>
<evidence type="ECO:0000256" key="3">
    <source>
        <dbReference type="ARBA" id="ARBA00023274"/>
    </source>
</evidence>
<dbReference type="PANTHER" id="PTHR14503">
    <property type="entry name" value="MITOCHONDRIAL RIBOSOMAL PROTEIN 34 FAMILY MEMBER"/>
    <property type="match status" value="1"/>
</dbReference>
<dbReference type="GO" id="GO:0003735">
    <property type="term" value="F:structural constituent of ribosome"/>
    <property type="evidence" value="ECO:0007669"/>
    <property type="project" value="InterPro"/>
</dbReference>
<keyword evidence="7" id="KW-1185">Reference proteome</keyword>
<evidence type="ECO:0000256" key="5">
    <source>
        <dbReference type="ARBA" id="ARBA00035434"/>
    </source>
</evidence>
<comment type="similarity">
    <text evidence="1">Belongs to the bacterial ribosomal protein bL34 family.</text>
</comment>
<dbReference type="InParanoid" id="A0A7R8UBC8"/>
<organism evidence="6 7">
    <name type="scientific">Hermetia illucens</name>
    <name type="common">Black soldier fly</name>
    <dbReference type="NCBI Taxonomy" id="343691"/>
    <lineage>
        <taxon>Eukaryota</taxon>
        <taxon>Metazoa</taxon>
        <taxon>Ecdysozoa</taxon>
        <taxon>Arthropoda</taxon>
        <taxon>Hexapoda</taxon>
        <taxon>Insecta</taxon>
        <taxon>Pterygota</taxon>
        <taxon>Neoptera</taxon>
        <taxon>Endopterygota</taxon>
        <taxon>Diptera</taxon>
        <taxon>Brachycera</taxon>
        <taxon>Stratiomyomorpha</taxon>
        <taxon>Stratiomyidae</taxon>
        <taxon>Hermetiinae</taxon>
        <taxon>Hermetia</taxon>
    </lineage>
</organism>
<gene>
    <name evidence="6" type="ORF">HERILL_LOCUS920</name>
</gene>
<dbReference type="InterPro" id="IPR000271">
    <property type="entry name" value="Ribosomal_bL34"/>
</dbReference>
<protein>
    <recommendedName>
        <fullName evidence="4">Large ribosomal subunit protein bL34m</fullName>
    </recommendedName>
    <alternativeName>
        <fullName evidence="5">39S ribosomal protein L34, mitochondrial</fullName>
    </alternativeName>
</protein>
<dbReference type="NCBIfam" id="TIGR01030">
    <property type="entry name" value="rpmH_bact"/>
    <property type="match status" value="1"/>
</dbReference>
<evidence type="ECO:0000313" key="7">
    <source>
        <dbReference type="Proteomes" id="UP000594454"/>
    </source>
</evidence>
<name>A0A7R8UBC8_HERIL</name>
<dbReference type="Pfam" id="PF00468">
    <property type="entry name" value="Ribosomal_L34"/>
    <property type="match status" value="1"/>
</dbReference>
<dbReference type="GO" id="GO:0005762">
    <property type="term" value="C:mitochondrial large ribosomal subunit"/>
    <property type="evidence" value="ECO:0007669"/>
    <property type="project" value="TreeGrafter"/>
</dbReference>
<keyword evidence="2" id="KW-0689">Ribosomal protein</keyword>
<reference evidence="6 7" key="1">
    <citation type="submission" date="2020-11" db="EMBL/GenBank/DDBJ databases">
        <authorList>
            <person name="Wallbank WR R."/>
            <person name="Pardo Diaz C."/>
            <person name="Kozak K."/>
            <person name="Martin S."/>
            <person name="Jiggins C."/>
            <person name="Moest M."/>
            <person name="Warren A I."/>
            <person name="Generalovic N T."/>
            <person name="Byers J.R.P. K."/>
            <person name="Montejo-Kovacevich G."/>
            <person name="Yen C E."/>
        </authorList>
    </citation>
    <scope>NUCLEOTIDE SEQUENCE [LARGE SCALE GENOMIC DNA]</scope>
</reference>
<dbReference type="PANTHER" id="PTHR14503:SF4">
    <property type="entry name" value="LARGE RIBOSOMAL SUBUNIT PROTEIN BL34M"/>
    <property type="match status" value="1"/>
</dbReference>
<dbReference type="FunCoup" id="A0A7R8UBC8">
    <property type="interactions" value="157"/>
</dbReference>
<dbReference type="AlphaFoldDB" id="A0A7R8UBC8"/>
<evidence type="ECO:0000313" key="6">
    <source>
        <dbReference type="EMBL" id="CAD7077585.1"/>
    </source>
</evidence>
<accession>A0A7R8UBC8</accession>
<dbReference type="Gene3D" id="1.10.287.3980">
    <property type="match status" value="1"/>
</dbReference>
<sequence>MANILMNITKRCLGSSFLQVAKVQPVVGDGIEMGAGGLWSYLSMRTKIRCYFPRPNEVKRIRVHGWEKRMSTPAGRRVLMRRILKGRHVLSH</sequence>
<dbReference type="OrthoDB" id="431691at2759"/>
<evidence type="ECO:0000256" key="4">
    <source>
        <dbReference type="ARBA" id="ARBA00035274"/>
    </source>
</evidence>
<evidence type="ECO:0000256" key="1">
    <source>
        <dbReference type="ARBA" id="ARBA00010111"/>
    </source>
</evidence>
<dbReference type="EMBL" id="LR899009">
    <property type="protein sequence ID" value="CAD7077585.1"/>
    <property type="molecule type" value="Genomic_DNA"/>
</dbReference>
<dbReference type="FunFam" id="1.10.287.3980:FF:000001">
    <property type="entry name" value="Mitochondrial ribosomal protein L34"/>
    <property type="match status" value="1"/>
</dbReference>
<dbReference type="Proteomes" id="UP000594454">
    <property type="component" value="Chromosome 1"/>
</dbReference>
<evidence type="ECO:0000256" key="2">
    <source>
        <dbReference type="ARBA" id="ARBA00022980"/>
    </source>
</evidence>
<dbReference type="GO" id="GO:0006412">
    <property type="term" value="P:translation"/>
    <property type="evidence" value="ECO:0007669"/>
    <property type="project" value="InterPro"/>
</dbReference>
<proteinExistence type="inferred from homology"/>